<name>H2XW72_CIOIN</name>
<keyword evidence="2" id="KW-1185">Reference proteome</keyword>
<dbReference type="InParanoid" id="H2XW72"/>
<dbReference type="AlphaFoldDB" id="H2XW72"/>
<accession>H2XW72</accession>
<organism evidence="1 2">
    <name type="scientific">Ciona intestinalis</name>
    <name type="common">Transparent sea squirt</name>
    <name type="synonym">Ascidia intestinalis</name>
    <dbReference type="NCBI Taxonomy" id="7719"/>
    <lineage>
        <taxon>Eukaryota</taxon>
        <taxon>Metazoa</taxon>
        <taxon>Chordata</taxon>
        <taxon>Tunicata</taxon>
        <taxon>Ascidiacea</taxon>
        <taxon>Phlebobranchia</taxon>
        <taxon>Cionidae</taxon>
        <taxon>Ciona</taxon>
    </lineage>
</organism>
<reference evidence="1" key="2">
    <citation type="submission" date="2025-08" db="UniProtKB">
        <authorList>
            <consortium name="Ensembl"/>
        </authorList>
    </citation>
    <scope>IDENTIFICATION</scope>
</reference>
<reference evidence="2" key="1">
    <citation type="journal article" date="2002" name="Science">
        <title>The draft genome of Ciona intestinalis: insights into chordate and vertebrate origins.</title>
        <authorList>
            <person name="Dehal P."/>
            <person name="Satou Y."/>
            <person name="Campbell R.K."/>
            <person name="Chapman J."/>
            <person name="Degnan B."/>
            <person name="De Tomaso A."/>
            <person name="Davidson B."/>
            <person name="Di Gregorio A."/>
            <person name="Gelpke M."/>
            <person name="Goodstein D.M."/>
            <person name="Harafuji N."/>
            <person name="Hastings K.E."/>
            <person name="Ho I."/>
            <person name="Hotta K."/>
            <person name="Huang W."/>
            <person name="Kawashima T."/>
            <person name="Lemaire P."/>
            <person name="Martinez D."/>
            <person name="Meinertzhagen I.A."/>
            <person name="Necula S."/>
            <person name="Nonaka M."/>
            <person name="Putnam N."/>
            <person name="Rash S."/>
            <person name="Saiga H."/>
            <person name="Satake M."/>
            <person name="Terry A."/>
            <person name="Yamada L."/>
            <person name="Wang H.G."/>
            <person name="Awazu S."/>
            <person name="Azumi K."/>
            <person name="Boore J."/>
            <person name="Branno M."/>
            <person name="Chin-Bow S."/>
            <person name="DeSantis R."/>
            <person name="Doyle S."/>
            <person name="Francino P."/>
            <person name="Keys D.N."/>
            <person name="Haga S."/>
            <person name="Hayashi H."/>
            <person name="Hino K."/>
            <person name="Imai K.S."/>
            <person name="Inaba K."/>
            <person name="Kano S."/>
            <person name="Kobayashi K."/>
            <person name="Kobayashi M."/>
            <person name="Lee B.I."/>
            <person name="Makabe K.W."/>
            <person name="Manohar C."/>
            <person name="Matassi G."/>
            <person name="Medina M."/>
            <person name="Mochizuki Y."/>
            <person name="Mount S."/>
            <person name="Morishita T."/>
            <person name="Miura S."/>
            <person name="Nakayama A."/>
            <person name="Nishizaka S."/>
            <person name="Nomoto H."/>
            <person name="Ohta F."/>
            <person name="Oishi K."/>
            <person name="Rigoutsos I."/>
            <person name="Sano M."/>
            <person name="Sasaki A."/>
            <person name="Sasakura Y."/>
            <person name="Shoguchi E."/>
            <person name="Shin-i T."/>
            <person name="Spagnuolo A."/>
            <person name="Stainier D."/>
            <person name="Suzuki M.M."/>
            <person name="Tassy O."/>
            <person name="Takatori N."/>
            <person name="Tokuoka M."/>
            <person name="Yagi K."/>
            <person name="Yoshizaki F."/>
            <person name="Wada S."/>
            <person name="Zhang C."/>
            <person name="Hyatt P.D."/>
            <person name="Larimer F."/>
            <person name="Detter C."/>
            <person name="Doggett N."/>
            <person name="Glavina T."/>
            <person name="Hawkins T."/>
            <person name="Richardson P."/>
            <person name="Lucas S."/>
            <person name="Kohara Y."/>
            <person name="Levine M."/>
            <person name="Satoh N."/>
            <person name="Rokhsar D.S."/>
        </authorList>
    </citation>
    <scope>NUCLEOTIDE SEQUENCE [LARGE SCALE GENOMIC DNA]</scope>
</reference>
<proteinExistence type="predicted"/>
<evidence type="ECO:0000313" key="2">
    <source>
        <dbReference type="Proteomes" id="UP000008144"/>
    </source>
</evidence>
<protein>
    <submittedName>
        <fullName evidence="1">Uncharacterized protein</fullName>
    </submittedName>
</protein>
<reference evidence="1" key="3">
    <citation type="submission" date="2025-09" db="UniProtKB">
        <authorList>
            <consortium name="Ensembl"/>
        </authorList>
    </citation>
    <scope>IDENTIFICATION</scope>
</reference>
<dbReference type="HOGENOM" id="CLU_2533193_0_0_1"/>
<dbReference type="Ensembl" id="ENSCINT00000032916.1">
    <property type="protein sequence ID" value="ENSCINP00000033906.1"/>
    <property type="gene ID" value="ENSCING00000020144.1"/>
</dbReference>
<sequence>NCYSLRCVNGTCRRGIVIYLGHSKQKISLDTNANGTVSVTTDTHSLDLPSTAYSHGIEDIAGNVIVKGPYFALVWDTKENINVE</sequence>
<dbReference type="Proteomes" id="UP000008144">
    <property type="component" value="Unassembled WGS sequence"/>
</dbReference>
<evidence type="ECO:0000313" key="1">
    <source>
        <dbReference type="Ensembl" id="ENSCINP00000033906.1"/>
    </source>
</evidence>